<dbReference type="Pfam" id="PF26381">
    <property type="entry name" value="BREX_PglY_5th"/>
    <property type="match status" value="1"/>
</dbReference>
<evidence type="ECO:0000313" key="5">
    <source>
        <dbReference type="Proteomes" id="UP000327011"/>
    </source>
</evidence>
<protein>
    <submittedName>
        <fullName evidence="4">Phage resistance protein</fullName>
    </submittedName>
</protein>
<feature type="domain" description="ATPase PglY C-terminal" evidence="3">
    <location>
        <begin position="980"/>
        <end position="1148"/>
    </location>
</feature>
<sequence length="1216" mass="135069">MTMAELLRDLIEIPERVHAGDFVLKLTEGISHADQTIRDYVVTSQLAETFDEALAIVKKAVETNSSHATYLDGSFGSGKSHFMAVLYAILQKNPDARAKDEFVPVIAKHDPWLRDRRFLLVPYHLIGAKNLESAILGGYVNHVRKLHPDKKLPAVYRDEALLADARELRDRLGDEGFIAQLPVGQGNFRRATWNSEFLNKAFAAPPGDRERRRLVTDLLAGPFKRYASAVHGDAESFIDLDQGLSIISAHAKEELGYDAIVLLLDELVLWLAGRLGDDAFVRREAQNVSKLVESAEHERPAPIISFVPRQRDLRELVGRDIAGAQTASLFDTLKYWDGRFGRLSLADRNLREIIRRRLLRPSSDEAAARLDAAFERTTRVNPQVWEVLLDAQGGGATRQDFRATYPFSPAFLSAMIDISSALQRERTALKLTQQLLVDHRDTLEVGKIIPLGAIYDVIAAGGDKPFSDKLREEFDQAKRFYLERLRPYLLQKHNLTEDAPPTQAFRLDDLTVKTLLLAALVPHVPALRNLTASRIAALNYGSVVAMIPGQERALVARTLRELASTFGEIRVSGADDPAVEMALIGVDTQGIMAQARSYDDPAARRRLLQDLLWAELGVTNSGQFESRKQIVWRGTSRTVEVVFANIRDPERLDSRQFEPSEPGALRIIVDYPFDDGNFGPADDRSRWLRIRAERPNPDTAGWLPHFFSTERLSDLGDLVVINHVLSGENLRELAAHLTDEDRYHAKTQLESRRQALTTRLSDVLKQAYGVAEPDQANLGRESDQHVLPLADGLDIRLPAAKGLAGALEWICGKLLDHQYPKHPSLDPDGRGTAYRQRDLDLVLQTIEKATEDDAKREQVTKNDIPVLRRIGHPLELGTMHEAHFVLREDWPLRIERSASKAGKTGDLLIGDIKIWIKEEQPGLPDDLVNLIAYAYAVQRDRAWVRGGQPINAPDLRGLTPDMALRAQELPSPEEFQLASERAHALFGTERQQVRSARAVHALGSAVRQAASKLLPDAETLVRELERHAELLGLHESARLSTAQTSASVVESLAGLRNDTNLLRTLAEFPLGPLAVYEISLSTAKDVTAALSRVQWPIMTALTQRTDEQAKVILERLRAVATKNEQATSLIPALSEANEAAVRLLVDQSPNGGGRDKVTPLPGGGGGGITVPLPGSDATRRVVDAAAVEKVLEELKTWADQNRTARIEITWRVVKNS</sequence>
<reference evidence="4 5" key="1">
    <citation type="submission" date="2019-09" db="EMBL/GenBank/DDBJ databases">
        <title>Screening of Novel Bioactive Compounds from Soil-Associated.</title>
        <authorList>
            <person name="Gong X."/>
        </authorList>
    </citation>
    <scope>NUCLEOTIDE SEQUENCE [LARGE SCALE GENOMIC DNA]</scope>
    <source>
        <strain evidence="4 5">Gxj-6</strain>
    </source>
</reference>
<feature type="region of interest" description="Disordered" evidence="1">
    <location>
        <begin position="1147"/>
        <end position="1174"/>
    </location>
</feature>
<feature type="domain" description="ATPase PglY 5th" evidence="2">
    <location>
        <begin position="838"/>
        <end position="936"/>
    </location>
</feature>
<dbReference type="Proteomes" id="UP000327011">
    <property type="component" value="Unassembled WGS sequence"/>
</dbReference>
<dbReference type="RefSeq" id="WP_150933328.1">
    <property type="nucleotide sequence ID" value="NZ_VYTZ01000003.1"/>
</dbReference>
<dbReference type="InterPro" id="IPR058748">
    <property type="entry name" value="PglY_5th"/>
</dbReference>
<accession>A0A5J5K9N9</accession>
<gene>
    <name evidence="4" type="ORF">F5972_10950</name>
</gene>
<dbReference type="Pfam" id="PF26382">
    <property type="entry name" value="BREX_PglY_6th"/>
    <property type="match status" value="1"/>
</dbReference>
<comment type="caution">
    <text evidence="4">The sequence shown here is derived from an EMBL/GenBank/DDBJ whole genome shotgun (WGS) entry which is preliminary data.</text>
</comment>
<organism evidence="4 5">
    <name type="scientific">Microbispora cellulosiformans</name>
    <dbReference type="NCBI Taxonomy" id="2614688"/>
    <lineage>
        <taxon>Bacteria</taxon>
        <taxon>Bacillati</taxon>
        <taxon>Actinomycetota</taxon>
        <taxon>Actinomycetes</taxon>
        <taxon>Streptosporangiales</taxon>
        <taxon>Streptosporangiaceae</taxon>
        <taxon>Microbispora</taxon>
    </lineage>
</organism>
<name>A0A5J5K9N9_9ACTN</name>
<evidence type="ECO:0000256" key="1">
    <source>
        <dbReference type="SAM" id="MobiDB-lite"/>
    </source>
</evidence>
<evidence type="ECO:0000259" key="2">
    <source>
        <dbReference type="Pfam" id="PF26381"/>
    </source>
</evidence>
<proteinExistence type="predicted"/>
<evidence type="ECO:0000259" key="3">
    <source>
        <dbReference type="Pfam" id="PF26382"/>
    </source>
</evidence>
<dbReference type="AlphaFoldDB" id="A0A5J5K9N9"/>
<dbReference type="InterPro" id="IPR058747">
    <property type="entry name" value="PglY_C"/>
</dbReference>
<evidence type="ECO:0000313" key="4">
    <source>
        <dbReference type="EMBL" id="KAA9380113.1"/>
    </source>
</evidence>
<keyword evidence="5" id="KW-1185">Reference proteome</keyword>
<dbReference type="EMBL" id="VYTZ01000003">
    <property type="protein sequence ID" value="KAA9380113.1"/>
    <property type="molecule type" value="Genomic_DNA"/>
</dbReference>